<reference evidence="13" key="1">
    <citation type="journal article" date="2019" name="Int. J. Syst. Evol. Microbiol.">
        <title>The Global Catalogue of Microorganisms (GCM) 10K type strain sequencing project: providing services to taxonomists for standard genome sequencing and annotation.</title>
        <authorList>
            <consortium name="The Broad Institute Genomics Platform"/>
            <consortium name="The Broad Institute Genome Sequencing Center for Infectious Disease"/>
            <person name="Wu L."/>
            <person name="Ma J."/>
        </authorList>
    </citation>
    <scope>NUCLEOTIDE SEQUENCE [LARGE SCALE GENOMIC DNA]</scope>
    <source>
        <strain evidence="13">KCTC 52237</strain>
    </source>
</reference>
<dbReference type="GO" id="GO:0032259">
    <property type="term" value="P:methylation"/>
    <property type="evidence" value="ECO:0007669"/>
    <property type="project" value="UniProtKB-KW"/>
</dbReference>
<proteinExistence type="inferred from homology"/>
<dbReference type="SUPFAM" id="SSF53335">
    <property type="entry name" value="S-adenosyl-L-methionine-dependent methyltransferases"/>
    <property type="match status" value="1"/>
</dbReference>
<evidence type="ECO:0000313" key="13">
    <source>
        <dbReference type="Proteomes" id="UP001595555"/>
    </source>
</evidence>
<dbReference type="InterPro" id="IPR000073">
    <property type="entry name" value="AB_hydrolase_1"/>
</dbReference>
<dbReference type="InterPro" id="IPR050602">
    <property type="entry name" value="Malonyl-ACP_OMT"/>
</dbReference>
<dbReference type="RefSeq" id="WP_378118571.1">
    <property type="nucleotide sequence ID" value="NZ_JBHRTF010000004.1"/>
</dbReference>
<keyword evidence="5 9" id="KW-0808">Transferase</keyword>
<dbReference type="GO" id="GO:0102130">
    <property type="term" value="F:malonyl-CoA methyltransferase activity"/>
    <property type="evidence" value="ECO:0007669"/>
    <property type="project" value="UniProtKB-EC"/>
</dbReference>
<comment type="pathway">
    <text evidence="2 9">Cofactor biosynthesis; biotin biosynthesis.</text>
</comment>
<keyword evidence="7 9" id="KW-0093">Biotin biosynthesis</keyword>
<dbReference type="Gene3D" id="3.40.50.1820">
    <property type="entry name" value="alpha/beta hydrolase"/>
    <property type="match status" value="1"/>
</dbReference>
<evidence type="ECO:0000256" key="4">
    <source>
        <dbReference type="ARBA" id="ARBA00022603"/>
    </source>
</evidence>
<evidence type="ECO:0000256" key="2">
    <source>
        <dbReference type="ARBA" id="ARBA00004746"/>
    </source>
</evidence>
<evidence type="ECO:0000256" key="5">
    <source>
        <dbReference type="ARBA" id="ARBA00022679"/>
    </source>
</evidence>
<comment type="similarity">
    <text evidence="9">Belongs to the methyltransferase superfamily.</text>
</comment>
<gene>
    <name evidence="9 12" type="primary">bioC</name>
    <name evidence="12" type="ORF">ACFODX_09835</name>
</gene>
<dbReference type="EC" id="2.1.1.197" evidence="3 9"/>
<evidence type="ECO:0000313" key="12">
    <source>
        <dbReference type="EMBL" id="MFC3115857.1"/>
    </source>
</evidence>
<dbReference type="HAMAP" id="MF_00835">
    <property type="entry name" value="BioC"/>
    <property type="match status" value="1"/>
</dbReference>
<evidence type="ECO:0000256" key="3">
    <source>
        <dbReference type="ARBA" id="ARBA00012327"/>
    </source>
</evidence>
<name>A0ABV7FEA6_9GAMM</name>
<protein>
    <recommendedName>
        <fullName evidence="3 9">Malonyl-[acyl-carrier protein] O-methyltransferase</fullName>
        <shortName evidence="9">Malonyl-ACP O-methyltransferase</shortName>
        <ecNumber evidence="3 9">2.1.1.197</ecNumber>
    </recommendedName>
    <alternativeName>
        <fullName evidence="9">Biotin synthesis protein BioC</fullName>
    </alternativeName>
</protein>
<evidence type="ECO:0000256" key="9">
    <source>
        <dbReference type="HAMAP-Rule" id="MF_00835"/>
    </source>
</evidence>
<dbReference type="Gene3D" id="3.40.50.150">
    <property type="entry name" value="Vaccinia Virus protein VP39"/>
    <property type="match status" value="1"/>
</dbReference>
<organism evidence="12 13">
    <name type="scientific">Cellvibrio fontiphilus</name>
    <dbReference type="NCBI Taxonomy" id="1815559"/>
    <lineage>
        <taxon>Bacteria</taxon>
        <taxon>Pseudomonadati</taxon>
        <taxon>Pseudomonadota</taxon>
        <taxon>Gammaproteobacteria</taxon>
        <taxon>Cellvibrionales</taxon>
        <taxon>Cellvibrionaceae</taxon>
        <taxon>Cellvibrio</taxon>
    </lineage>
</organism>
<evidence type="ECO:0000256" key="7">
    <source>
        <dbReference type="ARBA" id="ARBA00022756"/>
    </source>
</evidence>
<evidence type="ECO:0000256" key="1">
    <source>
        <dbReference type="ARBA" id="ARBA00000852"/>
    </source>
</evidence>
<evidence type="ECO:0000259" key="11">
    <source>
        <dbReference type="Pfam" id="PF08241"/>
    </source>
</evidence>
<dbReference type="InterPro" id="IPR013216">
    <property type="entry name" value="Methyltransf_11"/>
</dbReference>
<keyword evidence="13" id="KW-1185">Reference proteome</keyword>
<feature type="domain" description="AB hydrolase-1" evidence="10">
    <location>
        <begin position="4"/>
        <end position="228"/>
    </location>
</feature>
<dbReference type="EMBL" id="JBHRTF010000004">
    <property type="protein sequence ID" value="MFC3115857.1"/>
    <property type="molecule type" value="Genomic_DNA"/>
</dbReference>
<evidence type="ECO:0000256" key="6">
    <source>
        <dbReference type="ARBA" id="ARBA00022691"/>
    </source>
</evidence>
<comment type="catalytic activity">
    <reaction evidence="1 9">
        <text>malonyl-[ACP] + S-adenosyl-L-methionine = malonyl-[ACP] methyl ester + S-adenosyl-L-homocysteine</text>
        <dbReference type="Rhea" id="RHEA:17105"/>
        <dbReference type="Rhea" id="RHEA-COMP:9623"/>
        <dbReference type="Rhea" id="RHEA-COMP:9954"/>
        <dbReference type="ChEBI" id="CHEBI:57856"/>
        <dbReference type="ChEBI" id="CHEBI:59789"/>
        <dbReference type="ChEBI" id="CHEBI:78449"/>
        <dbReference type="ChEBI" id="CHEBI:78845"/>
        <dbReference type="EC" id="2.1.1.197"/>
    </reaction>
</comment>
<keyword evidence="4 9" id="KW-0489">Methyltransferase</keyword>
<evidence type="ECO:0000256" key="8">
    <source>
        <dbReference type="ARBA" id="ARBA00025006"/>
    </source>
</evidence>
<evidence type="ECO:0000259" key="10">
    <source>
        <dbReference type="Pfam" id="PF00561"/>
    </source>
</evidence>
<dbReference type="InterPro" id="IPR029063">
    <property type="entry name" value="SAM-dependent_MTases_sf"/>
</dbReference>
<dbReference type="Proteomes" id="UP001595555">
    <property type="component" value="Unassembled WGS sequence"/>
</dbReference>
<feature type="domain" description="Methyltransferase type 11" evidence="11">
    <location>
        <begin position="308"/>
        <end position="402"/>
    </location>
</feature>
<dbReference type="InterPro" id="IPR029058">
    <property type="entry name" value="AB_hydrolase_fold"/>
</dbReference>
<accession>A0ABV7FEA6</accession>
<dbReference type="Pfam" id="PF00561">
    <property type="entry name" value="Abhydrolase_1"/>
    <property type="match status" value="1"/>
</dbReference>
<dbReference type="NCBIfam" id="TIGR02072">
    <property type="entry name" value="BioC"/>
    <property type="match status" value="1"/>
</dbReference>
<dbReference type="CDD" id="cd02440">
    <property type="entry name" value="AdoMet_MTases"/>
    <property type="match status" value="1"/>
</dbReference>
<dbReference type="Pfam" id="PF08241">
    <property type="entry name" value="Methyltransf_11"/>
    <property type="match status" value="1"/>
</dbReference>
<sequence length="527" mass="57795">MINLVLIHGWGCDSRIWQPVLPALQQIARVQLIDLPGFGQTELLAEYSLDAVLDKIAAQMPQDAVVMGWSLGGMLAVQLAARHPQKIIGVISLAANAKFVAAPDYPSAMARSVNRQFNQGFAQDAQATLKLFTGLLAQGDEQERNLLKQLRRVEIGEPNQNWLDALVLLAQLDNRAAFANLTQPGLHLFAEKDALVPVAAAAALRELNRQQQIQVLENTAHALHWSKPQAVIEVVKYFLLSLASSQQSSQLSPQLSPKQPPLLDKKKIAQSFGRAAATYDSVAQLQRDVGTALLQYLPDELPANARVLDLGCGTGFFTAQLRRKYPAAQMMGVDIAQGMLQFARTTHAGEIYWLGGDAENLPLADQSVDVIFSSLAIQWCSNLPQLMAELQRVLKPEGKLLIATLGPSTLYELKAAWQQVDGYVHVNRFAPPTEITAALAQSGLQLVQLNQHELTLYFARVNDLTRELKALGAHNINSGKPEGLTSRARLAAFKQAYEMFRTVRGLPASYDVIYLTATKVDAEKHHG</sequence>
<dbReference type="SUPFAM" id="SSF53474">
    <property type="entry name" value="alpha/beta-Hydrolases"/>
    <property type="match status" value="1"/>
</dbReference>
<comment type="function">
    <text evidence="8 9">Converts the free carboxyl group of a malonyl-thioester to its methyl ester by transfer of a methyl group from S-adenosyl-L-methionine (SAM). It allows to synthesize pimeloyl-ACP via the fatty acid synthetic pathway.</text>
</comment>
<dbReference type="InterPro" id="IPR011814">
    <property type="entry name" value="BioC"/>
</dbReference>
<dbReference type="PANTHER" id="PTHR13090">
    <property type="entry name" value="ARGININE-HYDROXYLASE NDUFAF5, MITOCHONDRIAL"/>
    <property type="match status" value="1"/>
</dbReference>
<keyword evidence="6 9" id="KW-0949">S-adenosyl-L-methionine</keyword>
<dbReference type="PANTHER" id="PTHR13090:SF1">
    <property type="entry name" value="ARGININE-HYDROXYLASE NDUFAF5, MITOCHONDRIAL"/>
    <property type="match status" value="1"/>
</dbReference>
<comment type="caution">
    <text evidence="12">The sequence shown here is derived from an EMBL/GenBank/DDBJ whole genome shotgun (WGS) entry which is preliminary data.</text>
</comment>